<feature type="transmembrane region" description="Helical" evidence="2">
    <location>
        <begin position="252"/>
        <end position="272"/>
    </location>
</feature>
<evidence type="ECO:0000256" key="2">
    <source>
        <dbReference type="SAM" id="Phobius"/>
    </source>
</evidence>
<organism evidence="3 4">
    <name type="scientific">Corynebacterium hansenii</name>
    <dbReference type="NCBI Taxonomy" id="394964"/>
    <lineage>
        <taxon>Bacteria</taxon>
        <taxon>Bacillati</taxon>
        <taxon>Actinomycetota</taxon>
        <taxon>Actinomycetes</taxon>
        <taxon>Mycobacteriales</taxon>
        <taxon>Corynebacteriaceae</taxon>
        <taxon>Corynebacterium</taxon>
    </lineage>
</organism>
<keyword evidence="2" id="KW-1133">Transmembrane helix</keyword>
<feature type="region of interest" description="Disordered" evidence="1">
    <location>
        <begin position="274"/>
        <end position="334"/>
    </location>
</feature>
<feature type="transmembrane region" description="Helical" evidence="2">
    <location>
        <begin position="153"/>
        <end position="176"/>
    </location>
</feature>
<name>A0ABV7ZR95_9CORY</name>
<sequence>MIGPQHAPGAGGPGPQGPQGIRGDGEWAGDWAVPPSPPPPPAFGRGPVTGGVHDLPGGHGEGPRPISGEIHPRGPVPGPVPAPIPMSGFAVFQLPPPPDPREVVCRRAVAGRRWAIVTAAFFGLGAFATWGSFQSPGGSPLLSFLLGPLAVMLYFFAVVSSAVLGAYVISTLRALADRARRWQPPLARSHRTIGAMHLWPGRNVAGPVVILAETGVRGIGQWAWFATCALWPLALVSVVWSDSALGVFRTGVLATIAAVATAVTAASLARALSPPDPRRMVPGAEATVDDIDDPDGTEQPFWSRGLITTRRPNAPKTVVPPIDDSITSLYEEKS</sequence>
<proteinExistence type="predicted"/>
<evidence type="ECO:0000313" key="3">
    <source>
        <dbReference type="EMBL" id="MFC3850655.1"/>
    </source>
</evidence>
<gene>
    <name evidence="3" type="ORF">ACFORJ_10825</name>
</gene>
<evidence type="ECO:0000313" key="4">
    <source>
        <dbReference type="Proteomes" id="UP001595751"/>
    </source>
</evidence>
<protein>
    <submittedName>
        <fullName evidence="3">Uncharacterized protein</fullName>
    </submittedName>
</protein>
<dbReference type="RefSeq" id="WP_290290499.1">
    <property type="nucleotide sequence ID" value="NZ_CP047211.1"/>
</dbReference>
<reference evidence="4" key="1">
    <citation type="journal article" date="2019" name="Int. J. Syst. Evol. Microbiol.">
        <title>The Global Catalogue of Microorganisms (GCM) 10K type strain sequencing project: providing services to taxonomists for standard genome sequencing and annotation.</title>
        <authorList>
            <consortium name="The Broad Institute Genomics Platform"/>
            <consortium name="The Broad Institute Genome Sequencing Center for Infectious Disease"/>
            <person name="Wu L."/>
            <person name="Ma J."/>
        </authorList>
    </citation>
    <scope>NUCLEOTIDE SEQUENCE [LARGE SCALE GENOMIC DNA]</scope>
    <source>
        <strain evidence="4">CCUG 53252</strain>
    </source>
</reference>
<feature type="compositionally biased region" description="Acidic residues" evidence="1">
    <location>
        <begin position="287"/>
        <end position="296"/>
    </location>
</feature>
<feature type="transmembrane region" description="Helical" evidence="2">
    <location>
        <begin position="222"/>
        <end position="240"/>
    </location>
</feature>
<dbReference type="Proteomes" id="UP001595751">
    <property type="component" value="Unassembled WGS sequence"/>
</dbReference>
<keyword evidence="4" id="KW-1185">Reference proteome</keyword>
<keyword evidence="2" id="KW-0472">Membrane</keyword>
<feature type="transmembrane region" description="Helical" evidence="2">
    <location>
        <begin position="114"/>
        <end position="133"/>
    </location>
</feature>
<accession>A0ABV7ZR95</accession>
<keyword evidence="2" id="KW-0812">Transmembrane</keyword>
<dbReference type="EMBL" id="JBHRZN010000003">
    <property type="protein sequence ID" value="MFC3850655.1"/>
    <property type="molecule type" value="Genomic_DNA"/>
</dbReference>
<comment type="caution">
    <text evidence="3">The sequence shown here is derived from an EMBL/GenBank/DDBJ whole genome shotgun (WGS) entry which is preliminary data.</text>
</comment>
<evidence type="ECO:0000256" key="1">
    <source>
        <dbReference type="SAM" id="MobiDB-lite"/>
    </source>
</evidence>
<feature type="region of interest" description="Disordered" evidence="1">
    <location>
        <begin position="1"/>
        <end position="79"/>
    </location>
</feature>